<dbReference type="InterPro" id="IPR013149">
    <property type="entry name" value="ADH-like_C"/>
</dbReference>
<dbReference type="Proteomes" id="UP000325785">
    <property type="component" value="Chromosome"/>
</dbReference>
<protein>
    <submittedName>
        <fullName evidence="3">Alcohol dehydrogenase</fullName>
    </submittedName>
    <submittedName>
        <fullName evidence="4">Crotonyl-CoA reductase</fullName>
        <ecNumber evidence="4">1.3.1.86</ecNumber>
    </submittedName>
</protein>
<dbReference type="OrthoDB" id="9788224at2"/>
<evidence type="ECO:0000313" key="4">
    <source>
        <dbReference type="EMBL" id="QEW29111.1"/>
    </source>
</evidence>
<reference evidence="3 5" key="1">
    <citation type="submission" date="2015-04" db="EMBL/GenBank/DDBJ databases">
        <title>The draft genome sequence of Roseovarius indicus B108T.</title>
        <authorList>
            <person name="Li G."/>
            <person name="Lai Q."/>
            <person name="Shao Z."/>
            <person name="Yan P."/>
        </authorList>
    </citation>
    <scope>NUCLEOTIDE SEQUENCE [LARGE SCALE GENOMIC DNA]</scope>
    <source>
        <strain evidence="3 5">B108</strain>
    </source>
</reference>
<evidence type="ECO:0000256" key="1">
    <source>
        <dbReference type="ARBA" id="ARBA00022857"/>
    </source>
</evidence>
<dbReference type="InterPro" id="IPR013154">
    <property type="entry name" value="ADH-like_N"/>
</dbReference>
<dbReference type="GO" id="GO:0043880">
    <property type="term" value="F:crotonyl-CoA reductase activity"/>
    <property type="evidence" value="ECO:0007669"/>
    <property type="project" value="UniProtKB-EC"/>
</dbReference>
<dbReference type="RefSeq" id="WP_057812575.1">
    <property type="nucleotide sequence ID" value="NZ_CP031598.1"/>
</dbReference>
<evidence type="ECO:0000313" key="6">
    <source>
        <dbReference type="Proteomes" id="UP000325785"/>
    </source>
</evidence>
<accession>A0A0T5PE85</accession>
<sequence length="359" mass="37545">MDLPEVMSGVYLTRHGGPEALEWREDIPVPRPGPGQVLVRVLAAGVNNTDINTRIGWYAAEVTGATGEDVAVGEEAEGGWGGALHFPRIQGGDLCGRVVALGEGVEDFAIGARVTCPINQPRPTEENPVGFVALGSEYDGAFAEYCLVEARDLYDVTDAPLSDIEIAAIPCAFGTAAGLLFRAGVGEGQEVLITGASGGVGLAAVQLAQQLGARVTGICSPSKAKLVREAGATETIDRGAPLPEDRFHAVIDVVAGEVFGALIDALKPGGHYAVAGAIGGPVIEADLRRIYLRDITIHGCTYQPAEVFARLIDMVRAGQVRPLISKTYPLSEIGTAQAEFQTKQMAGKLVLIPPGEDEP</sequence>
<keyword evidence="1" id="KW-0521">NADP</keyword>
<gene>
    <name evidence="4" type="primary">ccrA2_3</name>
    <name evidence="4" type="ORF">RIdsm_04953</name>
    <name evidence="3" type="ORF">XM52_01580</name>
</gene>
<evidence type="ECO:0000259" key="2">
    <source>
        <dbReference type="SMART" id="SM00829"/>
    </source>
</evidence>
<dbReference type="EC" id="1.3.1.86" evidence="4"/>
<dbReference type="Pfam" id="PF08240">
    <property type="entry name" value="ADH_N"/>
    <property type="match status" value="1"/>
</dbReference>
<dbReference type="Gene3D" id="3.40.50.720">
    <property type="entry name" value="NAD(P)-binding Rossmann-like Domain"/>
    <property type="match status" value="1"/>
</dbReference>
<keyword evidence="4" id="KW-0560">Oxidoreductase</keyword>
<reference evidence="4 6" key="2">
    <citation type="submission" date="2018-08" db="EMBL/GenBank/DDBJ databases">
        <title>Genetic Globetrotter - A new plasmid hitch-hiking vast phylogenetic and geographic distances.</title>
        <authorList>
            <person name="Vollmers J."/>
            <person name="Petersen J."/>
        </authorList>
    </citation>
    <scope>NUCLEOTIDE SEQUENCE [LARGE SCALE GENOMIC DNA]</scope>
    <source>
        <strain evidence="4 6">DSM 26383</strain>
    </source>
</reference>
<dbReference type="InterPro" id="IPR011032">
    <property type="entry name" value="GroES-like_sf"/>
</dbReference>
<dbReference type="EMBL" id="CP031598">
    <property type="protein sequence ID" value="QEW29111.1"/>
    <property type="molecule type" value="Genomic_DNA"/>
</dbReference>
<dbReference type="Proteomes" id="UP000051401">
    <property type="component" value="Unassembled WGS sequence"/>
</dbReference>
<evidence type="ECO:0000313" key="3">
    <source>
        <dbReference type="EMBL" id="KRS19558.1"/>
    </source>
</evidence>
<organism evidence="3 5">
    <name type="scientific">Roseovarius indicus</name>
    <dbReference type="NCBI Taxonomy" id="540747"/>
    <lineage>
        <taxon>Bacteria</taxon>
        <taxon>Pseudomonadati</taxon>
        <taxon>Pseudomonadota</taxon>
        <taxon>Alphaproteobacteria</taxon>
        <taxon>Rhodobacterales</taxon>
        <taxon>Roseobacteraceae</taxon>
        <taxon>Roseovarius</taxon>
    </lineage>
</organism>
<dbReference type="InterPro" id="IPR051603">
    <property type="entry name" value="Zinc-ADH_QOR/CCCR"/>
</dbReference>
<dbReference type="SUPFAM" id="SSF51735">
    <property type="entry name" value="NAD(P)-binding Rossmann-fold domains"/>
    <property type="match status" value="1"/>
</dbReference>
<dbReference type="PANTHER" id="PTHR44154">
    <property type="entry name" value="QUINONE OXIDOREDUCTASE"/>
    <property type="match status" value="1"/>
</dbReference>
<dbReference type="KEGG" id="rid:RIdsm_04953"/>
<proteinExistence type="predicted"/>
<dbReference type="STRING" id="540747.SAMN04488031_102549"/>
<dbReference type="Pfam" id="PF00107">
    <property type="entry name" value="ADH_zinc_N"/>
    <property type="match status" value="1"/>
</dbReference>
<dbReference type="SUPFAM" id="SSF50129">
    <property type="entry name" value="GroES-like"/>
    <property type="match status" value="1"/>
</dbReference>
<dbReference type="InterPro" id="IPR020843">
    <property type="entry name" value="ER"/>
</dbReference>
<dbReference type="EMBL" id="LAXI01000001">
    <property type="protein sequence ID" value="KRS19558.1"/>
    <property type="molecule type" value="Genomic_DNA"/>
</dbReference>
<dbReference type="PANTHER" id="PTHR44154:SF1">
    <property type="entry name" value="QUINONE OXIDOREDUCTASE"/>
    <property type="match status" value="1"/>
</dbReference>
<evidence type="ECO:0000313" key="5">
    <source>
        <dbReference type="Proteomes" id="UP000051401"/>
    </source>
</evidence>
<keyword evidence="5" id="KW-1185">Reference proteome</keyword>
<feature type="domain" description="Enoyl reductase (ER)" evidence="2">
    <location>
        <begin position="16"/>
        <end position="351"/>
    </location>
</feature>
<dbReference type="SMART" id="SM00829">
    <property type="entry name" value="PKS_ER"/>
    <property type="match status" value="1"/>
</dbReference>
<dbReference type="PATRIC" id="fig|540747.5.peg.318"/>
<dbReference type="Gene3D" id="3.90.180.10">
    <property type="entry name" value="Medium-chain alcohol dehydrogenases, catalytic domain"/>
    <property type="match status" value="1"/>
</dbReference>
<name>A0A0T5PE85_9RHOB</name>
<dbReference type="AlphaFoldDB" id="A0A0T5PE85"/>
<dbReference type="InterPro" id="IPR036291">
    <property type="entry name" value="NAD(P)-bd_dom_sf"/>
</dbReference>